<reference evidence="2 3" key="2">
    <citation type="journal article" date="2014" name="PLoS ONE">
        <title>Evolution of mitochondria reconstructed from the energy metabolism of living bacteria.</title>
        <authorList>
            <person name="Degli Esposti M."/>
            <person name="Chouaia B."/>
            <person name="Comandatore F."/>
            <person name="Crotti E."/>
            <person name="Sassera D."/>
            <person name="Lievens P.M."/>
            <person name="Daffonchio D."/>
            <person name="Bandi C."/>
        </authorList>
    </citation>
    <scope>NUCLEOTIDE SEQUENCE [LARGE SCALE GENOMIC DNA]</scope>
    <source>
        <strain evidence="3">AM169</strain>
    </source>
</reference>
<reference evidence="2 3" key="1">
    <citation type="journal article" date="2014" name="Genome Biol. Evol.">
        <title>Acetic acid bacteria genomes reveal functional traits for adaptation to life in insect guts.</title>
        <authorList>
            <person name="Chouaia B."/>
            <person name="Gaiarsa S."/>
            <person name="Crotti E."/>
            <person name="Comandatore F."/>
            <person name="Degli Esposti M."/>
            <person name="Ricci I."/>
            <person name="Alma A."/>
            <person name="Favia G."/>
            <person name="Bandi C."/>
            <person name="Daffonchio D."/>
        </authorList>
    </citation>
    <scope>NUCLEOTIDE SEQUENCE [LARGE SCALE GENOMIC DNA]</scope>
    <source>
        <strain evidence="3">AM169</strain>
    </source>
</reference>
<evidence type="ECO:0000313" key="2">
    <source>
        <dbReference type="EMBL" id="CDG32952.1"/>
    </source>
</evidence>
<proteinExistence type="predicted"/>
<comment type="caution">
    <text evidence="2">The sequence shown here is derived from an EMBL/GenBank/DDBJ whole genome shotgun (WGS) entry which is preliminary data.</text>
</comment>
<evidence type="ECO:0000256" key="1">
    <source>
        <dbReference type="SAM" id="MobiDB-lite"/>
    </source>
</evidence>
<accession>A0A7U7G4E3</accession>
<evidence type="ECO:0000313" key="3">
    <source>
        <dbReference type="Proteomes" id="UP000027590"/>
    </source>
</evidence>
<dbReference type="EMBL" id="CBLY010000002">
    <property type="protein sequence ID" value="CDG32952.1"/>
    <property type="molecule type" value="Genomic_DNA"/>
</dbReference>
<evidence type="ECO:0008006" key="4">
    <source>
        <dbReference type="Google" id="ProtNLM"/>
    </source>
</evidence>
<protein>
    <recommendedName>
        <fullName evidence="4">DUF2125 domain-containing protein</fullName>
    </recommendedName>
</protein>
<name>A0A7U7G4E3_9PROT</name>
<dbReference type="Proteomes" id="UP000027590">
    <property type="component" value="Unassembled WGS sequence"/>
</dbReference>
<dbReference type="AlphaFoldDB" id="A0A7U7G4E3"/>
<feature type="region of interest" description="Disordered" evidence="1">
    <location>
        <begin position="452"/>
        <end position="475"/>
    </location>
</feature>
<dbReference type="RefSeq" id="WP_043558025.1">
    <property type="nucleotide sequence ID" value="NZ_CBLY010000002.1"/>
</dbReference>
<sequence length="551" mass="60295">MQRLRLPLCLALLILILGGLGIYREAGIRLSHALDRFRAALPAGADFHYSEVRPAFLLGGVTLYDVSFHYQATDFHARRVRFGYPKLLSSGTLRLASLLLDSPSYTDQTHHITADEASFHHLHIPSSAETLHEGHGEADSMRSLAAIMSFEPEDVTALRFEQMQLTKLRVSPSENAPPIAAGSAVARPFTIKTLSADNLIVEGYGQGLRVHTLMNGLSLSVSLPGGKNSLFPPVLQQILLPGNTDATPGAKSPMELNLALQHLEAREGYIQWLKRPFQHAGNPAETFWQDPAATLWEKPGKLEINGLSLLFSRTDLRRTLILTHLAGERRAGENDDLRTEGDLSGLTTRLSPPPSLLASPVALPTDYHIIATSRKRMGEWDETLQLRTLFGKDSPALMSVVFSLPDINPFHLGDDSVSRFLQAGQCLGTELTVQGLDIFSYYGILTHQAEASSETDKPADGTGAAKPTLESPKGSMMAEQGYVVTPRFNVLALQKPILAPVLDFLLAPERRTLTFKTGPLSLEELAHIPSDSSDTAKFDRLHVLSVTTQDQ</sequence>
<gene>
    <name evidence="2" type="ORF">SACS_0214</name>
</gene>
<organism evidence="2 3">
    <name type="scientific">Parasaccharibacter apium</name>
    <dbReference type="NCBI Taxonomy" id="1510841"/>
    <lineage>
        <taxon>Bacteria</taxon>
        <taxon>Pseudomonadati</taxon>
        <taxon>Pseudomonadota</taxon>
        <taxon>Alphaproteobacteria</taxon>
        <taxon>Acetobacterales</taxon>
        <taxon>Acetobacteraceae</taxon>
        <taxon>Parasaccharibacter</taxon>
    </lineage>
</organism>